<evidence type="ECO:0000313" key="2">
    <source>
        <dbReference type="EMBL" id="AAM32451.1"/>
    </source>
</evidence>
<dbReference type="PATRIC" id="fig|192952.21.peg.3176"/>
<gene>
    <name evidence="2" type="ordered locus">MM_2755</name>
</gene>
<accession>Q8PTG0</accession>
<evidence type="ECO:0000313" key="3">
    <source>
        <dbReference type="Proteomes" id="UP000000595"/>
    </source>
</evidence>
<dbReference type="AlphaFoldDB" id="Q8PTG0"/>
<feature type="region of interest" description="Disordered" evidence="1">
    <location>
        <begin position="73"/>
        <end position="110"/>
    </location>
</feature>
<name>Q8PTG0_METMA</name>
<dbReference type="Proteomes" id="UP000000595">
    <property type="component" value="Chromosome"/>
</dbReference>
<dbReference type="EMBL" id="AE008384">
    <property type="protein sequence ID" value="AAM32451.1"/>
    <property type="molecule type" value="Genomic_DNA"/>
</dbReference>
<feature type="compositionally biased region" description="Basic residues" evidence="1">
    <location>
        <begin position="86"/>
        <end position="96"/>
    </location>
</feature>
<sequence>MAGRGEKATRSQTATQAVRAIISKYGSVVDNAKYFHVGKGVWRRYTLEGDRRRTSKLTTSKIVWRKSPRKWDMEGIDTKRPSTKSTKPKTEKRVRKSIPEPDYNVSRNLTEEEYQAMQERVREYNFSKRGKKDKSKRFLNTKKQKEAIVKMHKERKEYLNYYYK</sequence>
<dbReference type="KEGG" id="mma:MM_2755"/>
<evidence type="ECO:0000256" key="1">
    <source>
        <dbReference type="SAM" id="MobiDB-lite"/>
    </source>
</evidence>
<dbReference type="HOGENOM" id="CLU_1615322_0_0_2"/>
<protein>
    <submittedName>
        <fullName evidence="2">Uncharacterized protein</fullName>
    </submittedName>
</protein>
<organism evidence="2 3">
    <name type="scientific">Methanosarcina mazei (strain ATCC BAA-159 / DSM 3647 / Goe1 / Go1 / JCM 11833 / OCM 88)</name>
    <name type="common">Methanosarcina frisia</name>
    <dbReference type="NCBI Taxonomy" id="192952"/>
    <lineage>
        <taxon>Archaea</taxon>
        <taxon>Methanobacteriati</taxon>
        <taxon>Methanobacteriota</taxon>
        <taxon>Stenosarchaea group</taxon>
        <taxon>Methanomicrobia</taxon>
        <taxon>Methanosarcinales</taxon>
        <taxon>Methanosarcinaceae</taxon>
        <taxon>Methanosarcina</taxon>
    </lineage>
</organism>
<reference evidence="2 3" key="1">
    <citation type="journal article" date="2002" name="J. Mol. Microbiol. Biotechnol.">
        <title>The genome of Methanosarcina mazei: evidence for lateral gene transfer between Bacteria and Archaea.</title>
        <authorList>
            <person name="Deppenmeier U."/>
            <person name="Johann A."/>
            <person name="Hartsch T."/>
            <person name="Merkl R."/>
            <person name="Schmitz R.A."/>
            <person name="Martinez-Arias R."/>
            <person name="Henne A."/>
            <person name="Wiezer A."/>
            <person name="Baumer S."/>
            <person name="Jacobi C."/>
            <person name="Bruggemann H."/>
            <person name="Lienard T."/>
            <person name="Christmann A."/>
            <person name="Bomeke M."/>
            <person name="Steckel S."/>
            <person name="Bhattacharyya A."/>
            <person name="Lykidis A."/>
            <person name="Overbeek R."/>
            <person name="Klenk H.P."/>
            <person name="Gunsalus R.P."/>
            <person name="Fritz H.J."/>
            <person name="Gottschalk G."/>
        </authorList>
    </citation>
    <scope>NUCLEOTIDE SEQUENCE [LARGE SCALE GENOMIC DNA]</scope>
    <source>
        <strain evidence="3">ATCC BAA-159 / DSM 3647 / Goe1 / Go1 / JCM 11833 / OCM 88</strain>
    </source>
</reference>
<proteinExistence type="predicted"/>